<dbReference type="CDD" id="cd06261">
    <property type="entry name" value="TM_PBP2"/>
    <property type="match status" value="1"/>
</dbReference>
<proteinExistence type="inferred from homology"/>
<evidence type="ECO:0000256" key="3">
    <source>
        <dbReference type="ARBA" id="ARBA00022448"/>
    </source>
</evidence>
<protein>
    <submittedName>
        <fullName evidence="9">ABC transporter permease</fullName>
    </submittedName>
</protein>
<evidence type="ECO:0000256" key="1">
    <source>
        <dbReference type="ARBA" id="ARBA00004651"/>
    </source>
</evidence>
<keyword evidence="7 8" id="KW-0472">Membrane</keyword>
<dbReference type="SUPFAM" id="SSF161098">
    <property type="entry name" value="MetI-like"/>
    <property type="match status" value="1"/>
</dbReference>
<organism evidence="9 10">
    <name type="scientific">Metabacillus sediminilitoris</name>
    <dbReference type="NCBI Taxonomy" id="2567941"/>
    <lineage>
        <taxon>Bacteria</taxon>
        <taxon>Bacillati</taxon>
        <taxon>Bacillota</taxon>
        <taxon>Bacilli</taxon>
        <taxon>Bacillales</taxon>
        <taxon>Bacillaceae</taxon>
        <taxon>Metabacillus</taxon>
    </lineage>
</organism>
<dbReference type="AlphaFoldDB" id="A0A4S4BS12"/>
<feature type="transmembrane region" description="Helical" evidence="8">
    <location>
        <begin position="164"/>
        <end position="197"/>
    </location>
</feature>
<accession>A0A4S4BS12</accession>
<evidence type="ECO:0000256" key="5">
    <source>
        <dbReference type="ARBA" id="ARBA00022692"/>
    </source>
</evidence>
<dbReference type="PANTHER" id="PTHR42929">
    <property type="entry name" value="INNER MEMBRANE ABC TRANSPORTER PERMEASE PROTEIN YDCU-RELATED-RELATED"/>
    <property type="match status" value="1"/>
</dbReference>
<keyword evidence="6 8" id="KW-1133">Transmembrane helix</keyword>
<keyword evidence="5 8" id="KW-0812">Transmembrane</keyword>
<dbReference type="GO" id="GO:0055085">
    <property type="term" value="P:transmembrane transport"/>
    <property type="evidence" value="ECO:0007669"/>
    <property type="project" value="InterPro"/>
</dbReference>
<keyword evidence="10" id="KW-1185">Reference proteome</keyword>
<dbReference type="PROSITE" id="PS50928">
    <property type="entry name" value="ABC_TM1"/>
    <property type="match status" value="1"/>
</dbReference>
<evidence type="ECO:0000313" key="10">
    <source>
        <dbReference type="Proteomes" id="UP000310334"/>
    </source>
</evidence>
<comment type="subcellular location">
    <subcellularLocation>
        <location evidence="1 8">Cell membrane</location>
        <topology evidence="1 8">Multi-pass membrane protein</topology>
    </subcellularLocation>
</comment>
<gene>
    <name evidence="9" type="ORF">E6W99_19815</name>
</gene>
<evidence type="ECO:0000256" key="8">
    <source>
        <dbReference type="RuleBase" id="RU363032"/>
    </source>
</evidence>
<dbReference type="Pfam" id="PF00528">
    <property type="entry name" value="BPD_transp_1"/>
    <property type="match status" value="1"/>
</dbReference>
<evidence type="ECO:0000256" key="2">
    <source>
        <dbReference type="ARBA" id="ARBA00007069"/>
    </source>
</evidence>
<dbReference type="EMBL" id="SSNT01000016">
    <property type="protein sequence ID" value="THF77254.1"/>
    <property type="molecule type" value="Genomic_DNA"/>
</dbReference>
<evidence type="ECO:0000313" key="9">
    <source>
        <dbReference type="EMBL" id="THF77254.1"/>
    </source>
</evidence>
<sequence>MMLMFIQSLIDEQSNFTIANYLVFFQEPFYWGVLWQTIKISSLTVLGTLILSYPVAMFMAGSTGKIRAIVTFLVLLPHLVSVVIRNFGWTIILNERGLINTFLLEIGIINQPLRLMYNELGTVIGLVDSFVAYMILAIATSLYSINPSLYKAGAIMGANRLRCFFSITFPLSLPGVYSGIVLVFSLSMSAFVTPTLLGGTSVKVMPTLTYQQIMFTLNWPLGAAISFVLLASTILLVSTFTKLTETKRYKEVFKS</sequence>
<dbReference type="Gene3D" id="1.10.3720.10">
    <property type="entry name" value="MetI-like"/>
    <property type="match status" value="1"/>
</dbReference>
<comment type="similarity">
    <text evidence="2">Belongs to the binding-protein-dependent transport system permease family. CysTW subfamily.</text>
</comment>
<evidence type="ECO:0000256" key="7">
    <source>
        <dbReference type="ARBA" id="ARBA00023136"/>
    </source>
</evidence>
<dbReference type="GO" id="GO:0005886">
    <property type="term" value="C:plasma membrane"/>
    <property type="evidence" value="ECO:0007669"/>
    <property type="project" value="UniProtKB-SubCell"/>
</dbReference>
<evidence type="ECO:0000256" key="6">
    <source>
        <dbReference type="ARBA" id="ARBA00022989"/>
    </source>
</evidence>
<dbReference type="Proteomes" id="UP000310334">
    <property type="component" value="Unassembled WGS sequence"/>
</dbReference>
<feature type="transmembrane region" description="Helical" evidence="8">
    <location>
        <begin position="217"/>
        <end position="240"/>
    </location>
</feature>
<comment type="caution">
    <text evidence="9">The sequence shown here is derived from an EMBL/GenBank/DDBJ whole genome shotgun (WGS) entry which is preliminary data.</text>
</comment>
<dbReference type="PANTHER" id="PTHR42929:SF5">
    <property type="entry name" value="ABC TRANSPORTER PERMEASE PROTEIN"/>
    <property type="match status" value="1"/>
</dbReference>
<dbReference type="InterPro" id="IPR035906">
    <property type="entry name" value="MetI-like_sf"/>
</dbReference>
<evidence type="ECO:0000256" key="4">
    <source>
        <dbReference type="ARBA" id="ARBA00022475"/>
    </source>
</evidence>
<reference evidence="9 10" key="1">
    <citation type="submission" date="2019-04" db="EMBL/GenBank/DDBJ databases">
        <title>Bacillus sediminilitoris sp. nov., isolated from a tidal flat sediment on the East China Sea.</title>
        <authorList>
            <person name="Wei Y."/>
            <person name="Mao H."/>
            <person name="Fang J."/>
        </authorList>
    </citation>
    <scope>NUCLEOTIDE SEQUENCE [LARGE SCALE GENOMIC DNA]</scope>
    <source>
        <strain evidence="9 10">DSL-17</strain>
    </source>
</reference>
<dbReference type="OrthoDB" id="57323at2"/>
<keyword evidence="3 8" id="KW-0813">Transport</keyword>
<feature type="transmembrane region" description="Helical" evidence="8">
    <location>
        <begin position="120"/>
        <end position="143"/>
    </location>
</feature>
<feature type="transmembrane region" description="Helical" evidence="8">
    <location>
        <begin position="68"/>
        <end position="92"/>
    </location>
</feature>
<dbReference type="InterPro" id="IPR000515">
    <property type="entry name" value="MetI-like"/>
</dbReference>
<name>A0A4S4BS12_9BACI</name>
<feature type="transmembrane region" description="Helical" evidence="8">
    <location>
        <begin position="33"/>
        <end position="56"/>
    </location>
</feature>
<keyword evidence="4" id="KW-1003">Cell membrane</keyword>